<dbReference type="Proteomes" id="UP000823847">
    <property type="component" value="Unassembled WGS sequence"/>
</dbReference>
<reference evidence="2" key="2">
    <citation type="submission" date="2021-04" db="EMBL/GenBank/DDBJ databases">
        <authorList>
            <person name="Gilroy R."/>
        </authorList>
    </citation>
    <scope>NUCLEOTIDE SEQUENCE</scope>
    <source>
        <strain evidence="2">ChiHecec2B26-12326</strain>
    </source>
</reference>
<sequence length="591" mass="66754">MKKREILFWAIAALLIFYFFLAFGVFTFLRQEEGQLFIPTWPRLQDQLRQVGGCCAIAGQAIVQYYRMPMVAVAVHTLLALTLGLSVYRLLQGIRRADYNLPLALFPVFIVLKMSVRASYLVDGTITLALMALAALPLLRWRTGRAIALYGVCATLLLYAIAGPLALCFAPLYALATALLHAGDGRRAQGAWSLLPAVACYLLGPRWGVPVSLAEGFRPEEYVKIQALPDAYIYKVGLLCVALWAGALLASFLLARLDNGSRWRSAGLTAVCLLGAIGLGRYSLPDTLDIQNRMADEVAYLARERQWDALARRFRGKEMRDYISLNYLNMALAQKGQLAESMFTFDQRGTKSLVTPWNQTFFVSKMLCDVHFHIGDLALAESYAMDAMAQAKRGGSAWMLRRLAQISLLRGEWEVARKYIRLLAEMPLYRDWARKAESYIGHPERMENDPELRGKTLPPTRTDQLFGLMTTEALWSSHPAGSIGWEYLGCHYLLAKDLPGFRAFIEASGARELPRHFQEAWLIANDTPDSSALHPAIRPEIARRYEQLRELLSIRSASDVDMRAVYQTFGDTYWFYYYFKIFQDPTNTNAR</sequence>
<keyword evidence="1" id="KW-0812">Transmembrane</keyword>
<proteinExistence type="predicted"/>
<feature type="transmembrane region" description="Helical" evidence="1">
    <location>
        <begin position="192"/>
        <end position="212"/>
    </location>
</feature>
<dbReference type="AlphaFoldDB" id="A0A9D1XPL5"/>
<comment type="caution">
    <text evidence="2">The sequence shown here is derived from an EMBL/GenBank/DDBJ whole genome shotgun (WGS) entry which is preliminary data.</text>
</comment>
<feature type="transmembrane region" description="Helical" evidence="1">
    <location>
        <begin position="120"/>
        <end position="141"/>
    </location>
</feature>
<accession>A0A9D1XPL5</accession>
<feature type="transmembrane region" description="Helical" evidence="1">
    <location>
        <begin position="147"/>
        <end position="180"/>
    </location>
</feature>
<dbReference type="EMBL" id="DXEN01000014">
    <property type="protein sequence ID" value="HIX85472.1"/>
    <property type="molecule type" value="Genomic_DNA"/>
</dbReference>
<reference evidence="2" key="1">
    <citation type="journal article" date="2021" name="PeerJ">
        <title>Extensive microbial diversity within the chicken gut microbiome revealed by metagenomics and culture.</title>
        <authorList>
            <person name="Gilroy R."/>
            <person name="Ravi A."/>
            <person name="Getino M."/>
            <person name="Pursley I."/>
            <person name="Horton D.L."/>
            <person name="Alikhan N.F."/>
            <person name="Baker D."/>
            <person name="Gharbi K."/>
            <person name="Hall N."/>
            <person name="Watson M."/>
            <person name="Adriaenssens E.M."/>
            <person name="Foster-Nyarko E."/>
            <person name="Jarju S."/>
            <person name="Secka A."/>
            <person name="Antonio M."/>
            <person name="Oren A."/>
            <person name="Chaudhuri R.R."/>
            <person name="La Ragione R."/>
            <person name="Hildebrand F."/>
            <person name="Pallen M.J."/>
        </authorList>
    </citation>
    <scope>NUCLEOTIDE SEQUENCE</scope>
    <source>
        <strain evidence="2">ChiHecec2B26-12326</strain>
    </source>
</reference>
<evidence type="ECO:0008006" key="4">
    <source>
        <dbReference type="Google" id="ProtNLM"/>
    </source>
</evidence>
<dbReference type="InterPro" id="IPR045692">
    <property type="entry name" value="DUF6057"/>
</dbReference>
<gene>
    <name evidence="2" type="ORF">H9848_02540</name>
</gene>
<name>A0A9D1XPL5_9BACT</name>
<evidence type="ECO:0000256" key="1">
    <source>
        <dbReference type="SAM" id="Phobius"/>
    </source>
</evidence>
<keyword evidence="1" id="KW-1133">Transmembrane helix</keyword>
<feature type="transmembrane region" description="Helical" evidence="1">
    <location>
        <begin position="266"/>
        <end position="284"/>
    </location>
</feature>
<evidence type="ECO:0000313" key="2">
    <source>
        <dbReference type="EMBL" id="HIX85472.1"/>
    </source>
</evidence>
<feature type="transmembrane region" description="Helical" evidence="1">
    <location>
        <begin position="6"/>
        <end position="29"/>
    </location>
</feature>
<evidence type="ECO:0000313" key="3">
    <source>
        <dbReference type="Proteomes" id="UP000823847"/>
    </source>
</evidence>
<feature type="transmembrane region" description="Helical" evidence="1">
    <location>
        <begin position="232"/>
        <end position="254"/>
    </location>
</feature>
<feature type="transmembrane region" description="Helical" evidence="1">
    <location>
        <begin position="73"/>
        <end position="91"/>
    </location>
</feature>
<protein>
    <recommendedName>
        <fullName evidence="4">Transmembrane protein</fullName>
    </recommendedName>
</protein>
<organism evidence="2 3">
    <name type="scientific">Candidatus Parabacteroides intestinigallinarum</name>
    <dbReference type="NCBI Taxonomy" id="2838722"/>
    <lineage>
        <taxon>Bacteria</taxon>
        <taxon>Pseudomonadati</taxon>
        <taxon>Bacteroidota</taxon>
        <taxon>Bacteroidia</taxon>
        <taxon>Bacteroidales</taxon>
        <taxon>Tannerellaceae</taxon>
        <taxon>Parabacteroides</taxon>
    </lineage>
</organism>
<dbReference type="Pfam" id="PF19529">
    <property type="entry name" value="DUF6057"/>
    <property type="match status" value="1"/>
</dbReference>
<keyword evidence="1" id="KW-0472">Membrane</keyword>